<reference evidence="1 2" key="1">
    <citation type="submission" date="2018-11" db="EMBL/GenBank/DDBJ databases">
        <authorList>
            <consortium name="Pathogen Informatics"/>
        </authorList>
    </citation>
    <scope>NUCLEOTIDE SEQUENCE [LARGE SCALE GENOMIC DNA]</scope>
</reference>
<evidence type="ECO:0000313" key="2">
    <source>
        <dbReference type="Proteomes" id="UP000050761"/>
    </source>
</evidence>
<evidence type="ECO:0000313" key="3">
    <source>
        <dbReference type="WBParaSite" id="HPBE_0001588601-mRNA-1"/>
    </source>
</evidence>
<gene>
    <name evidence="1" type="ORF">HPBE_LOCUS15885</name>
</gene>
<dbReference type="WBParaSite" id="HPBE_0001588601-mRNA-1">
    <property type="protein sequence ID" value="HPBE_0001588601-mRNA-1"/>
    <property type="gene ID" value="HPBE_0001588601"/>
</dbReference>
<dbReference type="Proteomes" id="UP000050761">
    <property type="component" value="Unassembled WGS sequence"/>
</dbReference>
<name>A0A183G3B1_HELPZ</name>
<reference evidence="3" key="2">
    <citation type="submission" date="2019-09" db="UniProtKB">
        <authorList>
            <consortium name="WormBaseParasite"/>
        </authorList>
    </citation>
    <scope>IDENTIFICATION</scope>
</reference>
<proteinExistence type="predicted"/>
<sequence length="40" mass="4439">MTTGRITSTQPSHPAIAQSSADFEATHFRRSVVGEFFQIE</sequence>
<dbReference type="EMBL" id="UZAH01029098">
    <property type="protein sequence ID" value="VDP04230.1"/>
    <property type="molecule type" value="Genomic_DNA"/>
</dbReference>
<accession>A0A183G3B1</accession>
<organism evidence="2 3">
    <name type="scientific">Heligmosomoides polygyrus</name>
    <name type="common">Parasitic roundworm</name>
    <dbReference type="NCBI Taxonomy" id="6339"/>
    <lineage>
        <taxon>Eukaryota</taxon>
        <taxon>Metazoa</taxon>
        <taxon>Ecdysozoa</taxon>
        <taxon>Nematoda</taxon>
        <taxon>Chromadorea</taxon>
        <taxon>Rhabditida</taxon>
        <taxon>Rhabditina</taxon>
        <taxon>Rhabditomorpha</taxon>
        <taxon>Strongyloidea</taxon>
        <taxon>Heligmosomidae</taxon>
        <taxon>Heligmosomoides</taxon>
    </lineage>
</organism>
<evidence type="ECO:0000313" key="1">
    <source>
        <dbReference type="EMBL" id="VDP04230.1"/>
    </source>
</evidence>
<protein>
    <submittedName>
        <fullName evidence="3">Transposase</fullName>
    </submittedName>
</protein>
<accession>A0A3P8AJQ4</accession>
<dbReference type="AlphaFoldDB" id="A0A183G3B1"/>
<keyword evidence="2" id="KW-1185">Reference proteome</keyword>